<dbReference type="FunFam" id="3.40.50.300:FF:000246">
    <property type="entry name" value="Preprotein translocase subunit SecA"/>
    <property type="match status" value="1"/>
</dbReference>
<keyword evidence="7 13" id="KW-0547">Nucleotide-binding</keyword>
<dbReference type="CDD" id="cd18803">
    <property type="entry name" value="SF2_C_secA"/>
    <property type="match status" value="1"/>
</dbReference>
<keyword evidence="5 13" id="KW-0963">Cytoplasm</keyword>
<dbReference type="EC" id="7.4.2.8" evidence="13"/>
<evidence type="ECO:0000259" key="17">
    <source>
        <dbReference type="PROSITE" id="PS51196"/>
    </source>
</evidence>
<evidence type="ECO:0000259" key="15">
    <source>
        <dbReference type="PROSITE" id="PS51192"/>
    </source>
</evidence>
<evidence type="ECO:0000256" key="12">
    <source>
        <dbReference type="ARBA" id="ARBA00023136"/>
    </source>
</evidence>
<dbReference type="GO" id="GO:0005886">
    <property type="term" value="C:plasma membrane"/>
    <property type="evidence" value="ECO:0007669"/>
    <property type="project" value="UniProtKB-SubCell"/>
</dbReference>
<dbReference type="InterPro" id="IPR014018">
    <property type="entry name" value="SecA_motor_DEAD"/>
</dbReference>
<evidence type="ECO:0000256" key="7">
    <source>
        <dbReference type="ARBA" id="ARBA00022741"/>
    </source>
</evidence>
<dbReference type="HAMAP" id="MF_01382">
    <property type="entry name" value="SecA"/>
    <property type="match status" value="1"/>
</dbReference>
<evidence type="ECO:0000256" key="14">
    <source>
        <dbReference type="SAM" id="MobiDB-lite"/>
    </source>
</evidence>
<feature type="domain" description="SecA family profile" evidence="17">
    <location>
        <begin position="30"/>
        <end position="804"/>
    </location>
</feature>
<evidence type="ECO:0000313" key="18">
    <source>
        <dbReference type="EMBL" id="PJJ54717.1"/>
    </source>
</evidence>
<dbReference type="InterPro" id="IPR011115">
    <property type="entry name" value="SecA_DEAD"/>
</dbReference>
<dbReference type="GO" id="GO:0008564">
    <property type="term" value="F:protein-exporting ATPase activity"/>
    <property type="evidence" value="ECO:0007669"/>
    <property type="project" value="UniProtKB-EC"/>
</dbReference>
<comment type="function">
    <text evidence="13">Part of the Sec protein translocase complex. Interacts with the SecYEG preprotein conducting channel. Has a central role in coupling the hydrolysis of ATP to the transfer of proteins into and across the cell membrane, serving as an ATP-driven molecular motor driving the stepwise translocation of polypeptide chains across the membrane.</text>
</comment>
<evidence type="ECO:0000256" key="6">
    <source>
        <dbReference type="ARBA" id="ARBA00022519"/>
    </source>
</evidence>
<protein>
    <recommendedName>
        <fullName evidence="13">Protein translocase subunit SecA</fullName>
        <ecNumber evidence="13">7.4.2.8</ecNumber>
    </recommendedName>
</protein>
<feature type="domain" description="Helicase C-terminal" evidence="16">
    <location>
        <begin position="644"/>
        <end position="820"/>
    </location>
</feature>
<feature type="region of interest" description="Disordered" evidence="14">
    <location>
        <begin position="1078"/>
        <end position="1101"/>
    </location>
</feature>
<evidence type="ECO:0000259" key="16">
    <source>
        <dbReference type="PROSITE" id="PS51194"/>
    </source>
</evidence>
<dbReference type="GO" id="GO:0031522">
    <property type="term" value="C:cell envelope Sec protein transport complex"/>
    <property type="evidence" value="ECO:0007669"/>
    <property type="project" value="TreeGrafter"/>
</dbReference>
<evidence type="ECO:0000256" key="1">
    <source>
        <dbReference type="ARBA" id="ARBA00004496"/>
    </source>
</evidence>
<dbReference type="Gene3D" id="3.90.1440.10">
    <property type="entry name" value="SecA, preprotein cross-linking domain"/>
    <property type="match status" value="1"/>
</dbReference>
<dbReference type="PROSITE" id="PS01312">
    <property type="entry name" value="SECA"/>
    <property type="match status" value="1"/>
</dbReference>
<keyword evidence="10 13" id="KW-1278">Translocase</keyword>
<proteinExistence type="inferred from homology"/>
<feature type="domain" description="Helicase ATP-binding" evidence="15">
    <location>
        <begin position="206"/>
        <end position="365"/>
    </location>
</feature>
<comment type="catalytic activity">
    <reaction evidence="13">
        <text>ATP + H2O + cellular proteinSide 1 = ADP + phosphate + cellular proteinSide 2.</text>
        <dbReference type="EC" id="7.4.2.8"/>
    </reaction>
</comment>
<reference evidence="18 19" key="1">
    <citation type="submission" date="2017-11" db="EMBL/GenBank/DDBJ databases">
        <title>Genomic Encyclopedia of Archaeal and Bacterial Type Strains, Phase II (KMG-II): From Individual Species to Whole Genera.</title>
        <authorList>
            <person name="Goeker M."/>
        </authorList>
    </citation>
    <scope>NUCLEOTIDE SEQUENCE [LARGE SCALE GENOMIC DNA]</scope>
    <source>
        <strain evidence="18 19">DSM 11115</strain>
    </source>
</reference>
<comment type="caution">
    <text evidence="18">The sequence shown here is derived from an EMBL/GenBank/DDBJ whole genome shotgun (WGS) entry which is preliminary data.</text>
</comment>
<dbReference type="InterPro" id="IPR000185">
    <property type="entry name" value="SecA"/>
</dbReference>
<evidence type="ECO:0000256" key="4">
    <source>
        <dbReference type="ARBA" id="ARBA00022475"/>
    </source>
</evidence>
<keyword evidence="3 13" id="KW-0813">Transport</keyword>
<evidence type="ECO:0000256" key="11">
    <source>
        <dbReference type="ARBA" id="ARBA00023010"/>
    </source>
</evidence>
<evidence type="ECO:0000256" key="13">
    <source>
        <dbReference type="HAMAP-Rule" id="MF_01382"/>
    </source>
</evidence>
<evidence type="ECO:0000256" key="5">
    <source>
        <dbReference type="ARBA" id="ARBA00022490"/>
    </source>
</evidence>
<accession>A0A2M9B9V6</accession>
<dbReference type="SUPFAM" id="SSF81767">
    <property type="entry name" value="Pre-protein crosslinking domain of SecA"/>
    <property type="match status" value="1"/>
</dbReference>
<dbReference type="Gene3D" id="3.40.50.300">
    <property type="entry name" value="P-loop containing nucleotide triphosphate hydrolases"/>
    <property type="match status" value="3"/>
</dbReference>
<dbReference type="InterPro" id="IPR027417">
    <property type="entry name" value="P-loop_NTPase"/>
</dbReference>
<dbReference type="GO" id="GO:0006605">
    <property type="term" value="P:protein targeting"/>
    <property type="evidence" value="ECO:0007669"/>
    <property type="project" value="UniProtKB-UniRule"/>
</dbReference>
<dbReference type="NCBIfam" id="NF009536">
    <property type="entry name" value="PRK12901.1"/>
    <property type="match status" value="1"/>
</dbReference>
<dbReference type="SMART" id="SM00957">
    <property type="entry name" value="SecA_DEAD"/>
    <property type="match status" value="1"/>
</dbReference>
<organism evidence="18 19">
    <name type="scientific">Hymenobacter chitinivorans DSM 11115</name>
    <dbReference type="NCBI Taxonomy" id="1121954"/>
    <lineage>
        <taxon>Bacteria</taxon>
        <taxon>Pseudomonadati</taxon>
        <taxon>Bacteroidota</taxon>
        <taxon>Cytophagia</taxon>
        <taxon>Cytophagales</taxon>
        <taxon>Hymenobacteraceae</taxon>
        <taxon>Hymenobacter</taxon>
    </lineage>
</organism>
<evidence type="ECO:0000256" key="9">
    <source>
        <dbReference type="ARBA" id="ARBA00022927"/>
    </source>
</evidence>
<keyword evidence="19" id="KW-1185">Reference proteome</keyword>
<dbReference type="InterPro" id="IPR001650">
    <property type="entry name" value="Helicase_C-like"/>
</dbReference>
<dbReference type="SMART" id="SM00958">
    <property type="entry name" value="SecA_PP_bind"/>
    <property type="match status" value="1"/>
</dbReference>
<evidence type="ECO:0000256" key="3">
    <source>
        <dbReference type="ARBA" id="ARBA00022448"/>
    </source>
</evidence>
<dbReference type="CDD" id="cd17928">
    <property type="entry name" value="DEXDc_SecA"/>
    <property type="match status" value="1"/>
</dbReference>
<evidence type="ECO:0000256" key="8">
    <source>
        <dbReference type="ARBA" id="ARBA00022840"/>
    </source>
</evidence>
<keyword evidence="4 13" id="KW-1003">Cell membrane</keyword>
<dbReference type="InterPro" id="IPR020937">
    <property type="entry name" value="SecA_CS"/>
</dbReference>
<comment type="subcellular location">
    <subcellularLocation>
        <location evidence="13">Cell membrane</location>
        <topology evidence="13">Peripheral membrane protein</topology>
        <orientation evidence="13">Cytoplasmic side</orientation>
    </subcellularLocation>
    <subcellularLocation>
        <location evidence="1 13">Cytoplasm</location>
    </subcellularLocation>
    <text evidence="13">Distribution is 50-50.</text>
</comment>
<dbReference type="Pfam" id="PF07517">
    <property type="entry name" value="SecA_DEAD"/>
    <property type="match status" value="1"/>
</dbReference>
<dbReference type="Pfam" id="PF07516">
    <property type="entry name" value="SecA_SW"/>
    <property type="match status" value="1"/>
</dbReference>
<keyword evidence="8 13" id="KW-0067">ATP-binding</keyword>
<keyword evidence="6" id="KW-0997">Cell inner membrane</keyword>
<dbReference type="PROSITE" id="PS51194">
    <property type="entry name" value="HELICASE_CTER"/>
    <property type="match status" value="1"/>
</dbReference>
<dbReference type="SUPFAM" id="SSF52540">
    <property type="entry name" value="P-loop containing nucleoside triphosphate hydrolases"/>
    <property type="match status" value="2"/>
</dbReference>
<evidence type="ECO:0000256" key="10">
    <source>
        <dbReference type="ARBA" id="ARBA00022967"/>
    </source>
</evidence>
<evidence type="ECO:0000313" key="19">
    <source>
        <dbReference type="Proteomes" id="UP000228535"/>
    </source>
</evidence>
<name>A0A2M9B9V6_9BACT</name>
<dbReference type="AlphaFoldDB" id="A0A2M9B9V6"/>
<feature type="binding site" evidence="13">
    <location>
        <begin position="222"/>
        <end position="226"/>
    </location>
    <ligand>
        <name>ATP</name>
        <dbReference type="ChEBI" id="CHEBI:30616"/>
    </ligand>
</feature>
<dbReference type="GO" id="GO:0065002">
    <property type="term" value="P:intracellular protein transmembrane transport"/>
    <property type="evidence" value="ECO:0007669"/>
    <property type="project" value="UniProtKB-UniRule"/>
</dbReference>
<comment type="subunit">
    <text evidence="13">Monomer and homodimer. Part of the essential Sec protein translocation apparatus which comprises SecA, SecYEG and auxiliary proteins SecDF. Other proteins may also be involved.</text>
</comment>
<evidence type="ECO:0000256" key="2">
    <source>
        <dbReference type="ARBA" id="ARBA00007650"/>
    </source>
</evidence>
<dbReference type="InterPro" id="IPR011116">
    <property type="entry name" value="SecA_Wing/Scaffold"/>
</dbReference>
<dbReference type="InterPro" id="IPR036670">
    <property type="entry name" value="SecA_X-link_sf"/>
</dbReference>
<dbReference type="PROSITE" id="PS51192">
    <property type="entry name" value="HELICASE_ATP_BIND_1"/>
    <property type="match status" value="1"/>
</dbReference>
<gene>
    <name evidence="13" type="primary">secA</name>
    <name evidence="18" type="ORF">CLV45_3063</name>
</gene>
<dbReference type="Gene3D" id="1.10.3060.10">
    <property type="entry name" value="Helical scaffold and wing domains of SecA"/>
    <property type="match status" value="1"/>
</dbReference>
<dbReference type="PANTHER" id="PTHR30612:SF0">
    <property type="entry name" value="CHLOROPLAST PROTEIN-TRANSPORTING ATPASE"/>
    <property type="match status" value="1"/>
</dbReference>
<dbReference type="Pfam" id="PF01043">
    <property type="entry name" value="SecA_PP_bind"/>
    <property type="match status" value="1"/>
</dbReference>
<keyword evidence="12 13" id="KW-0472">Membrane</keyword>
<comment type="similarity">
    <text evidence="2 13">Belongs to the SecA family.</text>
</comment>
<dbReference type="InterPro" id="IPR044722">
    <property type="entry name" value="SecA_SF2_C"/>
</dbReference>
<dbReference type="PRINTS" id="PR00906">
    <property type="entry name" value="SECA"/>
</dbReference>
<feature type="binding site" evidence="13">
    <location>
        <position position="204"/>
    </location>
    <ligand>
        <name>ATP</name>
        <dbReference type="ChEBI" id="CHEBI:30616"/>
    </ligand>
</feature>
<dbReference type="EMBL" id="PGFA01000002">
    <property type="protein sequence ID" value="PJJ54717.1"/>
    <property type="molecule type" value="Genomic_DNA"/>
</dbReference>
<dbReference type="GO" id="GO:0005524">
    <property type="term" value="F:ATP binding"/>
    <property type="evidence" value="ECO:0007669"/>
    <property type="project" value="UniProtKB-UniRule"/>
</dbReference>
<dbReference type="PANTHER" id="PTHR30612">
    <property type="entry name" value="SECA INNER MEMBRANE COMPONENT OF SEC PROTEIN SECRETION SYSTEM"/>
    <property type="match status" value="1"/>
</dbReference>
<keyword evidence="11 13" id="KW-0811">Translocation</keyword>
<dbReference type="SUPFAM" id="SSF81886">
    <property type="entry name" value="Helical scaffold and wing domains of SecA"/>
    <property type="match status" value="1"/>
</dbReference>
<dbReference type="Proteomes" id="UP000228535">
    <property type="component" value="Unassembled WGS sequence"/>
</dbReference>
<dbReference type="GO" id="GO:0043952">
    <property type="term" value="P:protein transport by the Sec complex"/>
    <property type="evidence" value="ECO:0007669"/>
    <property type="project" value="TreeGrafter"/>
</dbReference>
<dbReference type="PROSITE" id="PS51196">
    <property type="entry name" value="SECA_MOTOR_DEAD"/>
    <property type="match status" value="1"/>
</dbReference>
<dbReference type="FunFam" id="3.40.50.300:FF:000694">
    <property type="entry name" value="Preprotein translocase subunit SecA"/>
    <property type="match status" value="1"/>
</dbReference>
<dbReference type="GO" id="GO:0017038">
    <property type="term" value="P:protein import"/>
    <property type="evidence" value="ECO:0007669"/>
    <property type="project" value="InterPro"/>
</dbReference>
<dbReference type="InterPro" id="IPR011130">
    <property type="entry name" value="SecA_preprotein_X-link_dom"/>
</dbReference>
<dbReference type="InterPro" id="IPR014001">
    <property type="entry name" value="Helicase_ATP-bd"/>
</dbReference>
<feature type="binding site" evidence="13">
    <location>
        <position position="726"/>
    </location>
    <ligand>
        <name>ATP</name>
        <dbReference type="ChEBI" id="CHEBI:30616"/>
    </ligand>
</feature>
<dbReference type="Pfam" id="PF21090">
    <property type="entry name" value="P-loop_SecA"/>
    <property type="match status" value="2"/>
</dbReference>
<dbReference type="InterPro" id="IPR036266">
    <property type="entry name" value="SecA_Wing/Scaffold_sf"/>
</dbReference>
<sequence>MAGEFPKNAVNLEYAPAFQLKTSSMFDFFGKTVAKIFGTKSDRDLKEIIPYVALVNAEYAKLAQLSDDELRQHTDDVRSRIDAHLKGIDDQIGALHQRIADDPNLDITQKEQVFDQIDALEKQRNKELEVVLLQVLPNAFAIVKETARRYKENGQLVVTATDFDREIAARKSNVTIQGDKAIWANKWLAAGAEITWDMVHYDVQLIGGVALHQGKISEMATGEGKTLVSTLPSFLNALARRGVHVVTVNDYLAKRDSEWNAPLFEFHKITVDCIDKHQPNTDARRKAYAADITYGTNNEFGFDYLRDNMARETSELVQRKHHYAMVDEVDSVLIDDARTPLIISGPVPRGDVHEFYQLKPRIQMLVDAQRKLVQDYLVQARKLIKEGKDGVKEGEGGLMLFRAYRGLPKSKPLIKFLSETGVRAVLQKVENHFLQDNSRMMPEADMPLFFTIDEKNNQIELTEKGIDLITAQGEDPHLFIMPDIGMEIAAIENNKAINNEDKLHQKEQLMADYNEKSERVHTVNQLLKAYTLFERDDQYILTEDGKVKIVDEQTGRVMEGRRYSDGLHQAIEAKENVRVEDATQTYATVTLQNYFRMYHKLSGMTGTAETEAGEFWEIYKLDVVVIPTNRGIQRKDEHDKVYKTVREKYNAVAEEIQTLVKAGRPVLVGTTSVEISELVSRMLKLRSIPHQVLNAKQNQREAEIVAAAGYPGTVTIATNMAGRGTDIKLRETSKESGGLAIIGTERHESRRVDRQLRGRAGRQGDPGSSQFFVSLEDNLMRLFGSDRIAKLMDRMGLEEGEVIQHSMITSSIERAQKKVEENNFGTRKRLLEYDDVMNAQREVVYKRRRNALFGERLELDIWNMIYDVCEDIVTGHKVTGDYEDFKLAIIRVFGYDTYITPQVFGSMQVPALVQKLYDEAMGYYHSKNEHIAGNTLPLVNDLLANNAPYENIAIPFTDGRKQVTAVANLRKAQQNGGHEAIRGMEKVVVLAIIDEAWTKHLRAMDDLKQVVQNAVYEQKDPLLVYKFESFELFKQMIGKVNEETVSFLFKADIPMNQEAGHTDEVEYFVEDELPAPAPAPKLKAQKETSSVSLGAGPEDMGPADVPVAEKQVPVRSQKVANRNDKVSVQYMDGRIVRDVKYKSVEDDLLNERCVLVD</sequence>
<dbReference type="GO" id="GO:0005829">
    <property type="term" value="C:cytosol"/>
    <property type="evidence" value="ECO:0007669"/>
    <property type="project" value="TreeGrafter"/>
</dbReference>
<keyword evidence="9 13" id="KW-0653">Protein transport</keyword>